<evidence type="ECO:0000256" key="1">
    <source>
        <dbReference type="PROSITE-ProRule" id="PRU00285"/>
    </source>
</evidence>
<dbReference type="PROSITE" id="PS01031">
    <property type="entry name" value="SHSP"/>
    <property type="match status" value="1"/>
</dbReference>
<name>A0AA41UNX5_9BACT</name>
<keyword evidence="5" id="KW-1185">Reference proteome</keyword>
<gene>
    <name evidence="4" type="ORF">MRX98_05055</name>
</gene>
<evidence type="ECO:0000313" key="5">
    <source>
        <dbReference type="Proteomes" id="UP001165427"/>
    </source>
</evidence>
<dbReference type="AlphaFoldDB" id="A0AA41UNX5"/>
<accession>A0AA41UNX5</accession>
<organism evidence="4 5">
    <name type="scientific">Desulfatitalea alkaliphila</name>
    <dbReference type="NCBI Taxonomy" id="2929485"/>
    <lineage>
        <taxon>Bacteria</taxon>
        <taxon>Pseudomonadati</taxon>
        <taxon>Thermodesulfobacteriota</taxon>
        <taxon>Desulfobacteria</taxon>
        <taxon>Desulfobacterales</taxon>
        <taxon>Desulfosarcinaceae</taxon>
        <taxon>Desulfatitalea</taxon>
    </lineage>
</organism>
<dbReference type="SUPFAM" id="SSF49764">
    <property type="entry name" value="HSP20-like chaperones"/>
    <property type="match status" value="1"/>
</dbReference>
<comment type="similarity">
    <text evidence="1 2">Belongs to the small heat shock protein (HSP20) family.</text>
</comment>
<evidence type="ECO:0000313" key="4">
    <source>
        <dbReference type="EMBL" id="MCJ8499933.1"/>
    </source>
</evidence>
<evidence type="ECO:0000259" key="3">
    <source>
        <dbReference type="PROSITE" id="PS01031"/>
    </source>
</evidence>
<dbReference type="InterPro" id="IPR008978">
    <property type="entry name" value="HSP20-like_chaperone"/>
</dbReference>
<dbReference type="Proteomes" id="UP001165427">
    <property type="component" value="Unassembled WGS sequence"/>
</dbReference>
<dbReference type="PANTHER" id="PTHR11527">
    <property type="entry name" value="HEAT-SHOCK PROTEIN 20 FAMILY MEMBER"/>
    <property type="match status" value="1"/>
</dbReference>
<proteinExistence type="inferred from homology"/>
<dbReference type="Pfam" id="PF00011">
    <property type="entry name" value="HSP20"/>
    <property type="match status" value="1"/>
</dbReference>
<dbReference type="InterPro" id="IPR031107">
    <property type="entry name" value="Small_HSP"/>
</dbReference>
<dbReference type="InterPro" id="IPR002068">
    <property type="entry name" value="A-crystallin/Hsp20_dom"/>
</dbReference>
<dbReference type="EMBL" id="JALJRB010000004">
    <property type="protein sequence ID" value="MCJ8499933.1"/>
    <property type="molecule type" value="Genomic_DNA"/>
</dbReference>
<evidence type="ECO:0000256" key="2">
    <source>
        <dbReference type="RuleBase" id="RU003616"/>
    </source>
</evidence>
<protein>
    <submittedName>
        <fullName evidence="4">Hsp20/alpha crystallin family protein</fullName>
    </submittedName>
</protein>
<reference evidence="4" key="1">
    <citation type="submission" date="2022-04" db="EMBL/GenBank/DDBJ databases">
        <title>Desulfatitalea alkaliphila sp. nov., a novel anaerobic sulfate-reducing bacterium isolated from terrestrial mud volcano, Taman Peninsula, Russia.</title>
        <authorList>
            <person name="Khomyakova M.A."/>
            <person name="Merkel A.Y."/>
            <person name="Slobodkin A.I."/>
        </authorList>
    </citation>
    <scope>NUCLEOTIDE SEQUENCE</scope>
    <source>
        <strain evidence="4">M08but</strain>
    </source>
</reference>
<dbReference type="RefSeq" id="WP_246903621.1">
    <property type="nucleotide sequence ID" value="NZ_JALJRB010000004.1"/>
</dbReference>
<dbReference type="Gene3D" id="2.60.40.790">
    <property type="match status" value="1"/>
</dbReference>
<sequence length="153" mass="17153">MIARSLFDQPNRFWRNPFGEMERMRREMDLLTNAVFGQAGYRPLGSGVFPAVNLTEDANNYYARAELPGMAAEDLNVQLTGRNLAISGERKIPTEGEDVRYHRRERKAGRFSKIIALPGETDGDNIQAKMSNGVLTITLPKTQAAKPKQITVQ</sequence>
<dbReference type="CDD" id="cd06464">
    <property type="entry name" value="ACD_sHsps-like"/>
    <property type="match status" value="1"/>
</dbReference>
<feature type="domain" description="SHSP" evidence="3">
    <location>
        <begin position="43"/>
        <end position="153"/>
    </location>
</feature>
<comment type="caution">
    <text evidence="4">The sequence shown here is derived from an EMBL/GenBank/DDBJ whole genome shotgun (WGS) entry which is preliminary data.</text>
</comment>